<reference evidence="2 3" key="3">
    <citation type="submission" date="2017-03" db="EMBL/GenBank/DDBJ databases">
        <authorList>
            <person name="Regsiter A."/>
            <person name="William W."/>
        </authorList>
    </citation>
    <scope>NUCLEOTIDE SEQUENCE [LARGE SCALE GENOMIC DNA]</scope>
    <source>
        <strain evidence="2">PRJEB5721</strain>
    </source>
</reference>
<dbReference type="AlphaFoldDB" id="A0A060UTX1"/>
<sequence length="39" mass="4598">MSNARTTPVFATTRVDYERVTGWNEAHWIVVDQPQMNYI</sequence>
<evidence type="ECO:0000313" key="1">
    <source>
        <dbReference type="EMBL" id="CDQ12042.1"/>
    </source>
</evidence>
<name>A0A060UTX1_9PROT</name>
<evidence type="ECO:0000313" key="3">
    <source>
        <dbReference type="Proteomes" id="UP000193925"/>
    </source>
</evidence>
<dbReference type="EMBL" id="LT841305">
    <property type="protein sequence ID" value="SMH66572.1"/>
    <property type="molecule type" value="Genomic_DNA"/>
</dbReference>
<evidence type="ECO:0000313" key="2">
    <source>
        <dbReference type="EMBL" id="SMH66572.1"/>
    </source>
</evidence>
<dbReference type="Proteomes" id="UP000193925">
    <property type="component" value="Chromosome AFERRI"/>
</dbReference>
<accession>A0A060UTX1</accession>
<protein>
    <submittedName>
        <fullName evidence="1">Uncharacterized protein</fullName>
    </submittedName>
</protein>
<gene>
    <name evidence="2" type="ORF">AFERRI_30304</name>
    <name evidence="1" type="ORF">AFERRI_70015</name>
</gene>
<reference evidence="1" key="1">
    <citation type="submission" date="2014-03" db="EMBL/GenBank/DDBJ databases">
        <authorList>
            <person name="Genoscope - CEA"/>
        </authorList>
    </citation>
    <scope>NUCLEOTIDE SEQUENCE [LARGE SCALE GENOMIC DNA]</scope>
    <source>
        <strain evidence="1">CF27</strain>
    </source>
</reference>
<reference evidence="1" key="2">
    <citation type="submission" date="2014-07" db="EMBL/GenBank/DDBJ databases">
        <title>Initial genome analysis of the psychrotolerant acidophile Acidithiobacillus ferrivorans CF27: insights into iron and sulfur oxidation pathways and into biofilm formation.</title>
        <authorList>
            <person name="Talla E."/>
            <person name="Hedrich S."/>
            <person name="Mangenot S."/>
            <person name="Ji B."/>
            <person name="Johnson D.B."/>
            <person name="Barbe V."/>
            <person name="Bonnefoy V."/>
        </authorList>
    </citation>
    <scope>NUCLEOTIDE SEQUENCE [LARGE SCALE GENOMIC DNA]</scope>
    <source>
        <strain evidence="1">CF27</strain>
    </source>
</reference>
<proteinExistence type="predicted"/>
<keyword evidence="3" id="KW-1185">Reference proteome</keyword>
<organism evidence="1">
    <name type="scientific">Acidithiobacillus ferrivorans</name>
    <dbReference type="NCBI Taxonomy" id="160808"/>
    <lineage>
        <taxon>Bacteria</taxon>
        <taxon>Pseudomonadati</taxon>
        <taxon>Pseudomonadota</taxon>
        <taxon>Acidithiobacillia</taxon>
        <taxon>Acidithiobacillales</taxon>
        <taxon>Acidithiobacillaceae</taxon>
        <taxon>Acidithiobacillus</taxon>
    </lineage>
</organism>
<dbReference type="EMBL" id="CCCS020000067">
    <property type="protein sequence ID" value="CDQ12042.1"/>
    <property type="molecule type" value="Genomic_DNA"/>
</dbReference>